<sequence length="771" mass="87558">MNKSCLIALLLMFAPLRLLAQIEVRGQVEDAKTKEPIALASVTLVSERDSTLILRGATDLQGGYLFNEVKVGRYLLRISFLGYKPLERRLRIVMPSQGFTVELLDQLQQDSQVLDDVVVQAQATHQRADRRVITFDRKTVQEALHSYDLLKTLPTVSFDVMHDRIKGAMGGEVQLLINGIRSTKTDVLMLPKEKIKRVEVYDIPPARYRAVESVINIIVSGLDDGYIAGGSLNHAFTTGFGNDEAYASLISGRHKLSLEYTLNYRDYRDRESLAQYSYNLNQQALQLTYSDHDAFGYTTHSPALKYAYVVDERYLWEARLQPRAERRFSDNIGSGLYTADGVAGEKLTTTGRDRTQQFNPSLDLYHWRKLGEKDELSINLVGTLFSTKRETKTREQGVATGVTSYEDFMKLDNSKRSLILELAHTRETGRLRISSGYRGEVSFLHSQVDNHFGALDYTSRTWQNYGYSEISGRKGRLLYRVSLGLTHTHNHSSYRSYSSLAFTPKVVLGYTLGGGSDLRLMYDDKPILPSLDQLSSNRRRTTRDITEVGNPQLENAHMRQLTAIYSYAKGIFDIKLVGLYSHTHRPHIQAMKREGAGITFAPINGAWSDELVTAARVVVKPFGDNTLSLDTYLIPTYSRLRSSEISYDRSSLYGEFSLTGQYKGLQLYYKYALPTYTYDSGYASRMEPKHTASLSYRLGNWKFSASMLFIGTPAYYHDYTLGERLVQRDNKTWIHDNKNMILLGVAYHFSRGKDKTYSKNLQNEDTSSPTL</sequence>
<evidence type="ECO:0000313" key="3">
    <source>
        <dbReference type="EMBL" id="KXB74362.1"/>
    </source>
</evidence>
<proteinExistence type="predicted"/>
<dbReference type="InterPro" id="IPR008969">
    <property type="entry name" value="CarboxyPept-like_regulatory"/>
</dbReference>
<keyword evidence="1" id="KW-0732">Signal</keyword>
<accession>A0A134B345</accession>
<dbReference type="EMBL" id="LSDK01000124">
    <property type="protein sequence ID" value="KXB74362.1"/>
    <property type="molecule type" value="Genomic_DNA"/>
</dbReference>
<evidence type="ECO:0000313" key="4">
    <source>
        <dbReference type="Proteomes" id="UP000070224"/>
    </source>
</evidence>
<dbReference type="SUPFAM" id="SSF56935">
    <property type="entry name" value="Porins"/>
    <property type="match status" value="1"/>
</dbReference>
<dbReference type="SUPFAM" id="SSF49464">
    <property type="entry name" value="Carboxypeptidase regulatory domain-like"/>
    <property type="match status" value="1"/>
</dbReference>
<dbReference type="Proteomes" id="UP000070224">
    <property type="component" value="Unassembled WGS sequence"/>
</dbReference>
<gene>
    <name evidence="3" type="ORF">HMPREF3185_01763</name>
</gene>
<dbReference type="Pfam" id="PF14905">
    <property type="entry name" value="OMP_b-brl_3"/>
    <property type="match status" value="1"/>
</dbReference>
<dbReference type="InterPro" id="IPR041700">
    <property type="entry name" value="OMP_b-brl_3"/>
</dbReference>
<evidence type="ECO:0000259" key="2">
    <source>
        <dbReference type="Pfam" id="PF14905"/>
    </source>
</evidence>
<feature type="signal peptide" evidence="1">
    <location>
        <begin position="1"/>
        <end position="20"/>
    </location>
</feature>
<dbReference type="OrthoDB" id="910296at2"/>
<reference evidence="4" key="1">
    <citation type="submission" date="2016-01" db="EMBL/GenBank/DDBJ databases">
        <authorList>
            <person name="Mitreva M."/>
            <person name="Pepin K.H."/>
            <person name="Mihindukulasuriya K.A."/>
            <person name="Fulton R."/>
            <person name="Fronick C."/>
            <person name="O'Laughlin M."/>
            <person name="Miner T."/>
            <person name="Herter B."/>
            <person name="Rosa B.A."/>
            <person name="Cordes M."/>
            <person name="Tomlinson C."/>
            <person name="Wollam A."/>
            <person name="Palsikar V.B."/>
            <person name="Mardis E.R."/>
            <person name="Wilson R.K."/>
        </authorList>
    </citation>
    <scope>NUCLEOTIDE SEQUENCE [LARGE SCALE GENOMIC DNA]</scope>
    <source>
        <strain evidence="4">KA00683</strain>
    </source>
</reference>
<dbReference type="PATRIC" id="fig|322095.3.peg.1738"/>
<dbReference type="Pfam" id="PF13620">
    <property type="entry name" value="CarboxypepD_reg"/>
    <property type="match status" value="1"/>
</dbReference>
<protein>
    <recommendedName>
        <fullName evidence="2">Outer membrane protein beta-barrel domain-containing protein</fullName>
    </recommendedName>
</protein>
<name>A0A134B345_9PORP</name>
<comment type="caution">
    <text evidence="3">The sequence shown here is derived from an EMBL/GenBank/DDBJ whole genome shotgun (WGS) entry which is preliminary data.</text>
</comment>
<feature type="chain" id="PRO_5007461991" description="Outer membrane protein beta-barrel domain-containing protein" evidence="1">
    <location>
        <begin position="21"/>
        <end position="771"/>
    </location>
</feature>
<dbReference type="RefSeq" id="WP_060935857.1">
    <property type="nucleotide sequence ID" value="NZ_KQ960462.1"/>
</dbReference>
<feature type="domain" description="Outer membrane protein beta-barrel" evidence="2">
    <location>
        <begin position="489"/>
        <end position="662"/>
    </location>
</feature>
<keyword evidence="4" id="KW-1185">Reference proteome</keyword>
<evidence type="ECO:0000256" key="1">
    <source>
        <dbReference type="SAM" id="SignalP"/>
    </source>
</evidence>
<dbReference type="STRING" id="322095.HMPREF3185_01763"/>
<organism evidence="3 4">
    <name type="scientific">Porphyromonas somerae</name>
    <dbReference type="NCBI Taxonomy" id="322095"/>
    <lineage>
        <taxon>Bacteria</taxon>
        <taxon>Pseudomonadati</taxon>
        <taxon>Bacteroidota</taxon>
        <taxon>Bacteroidia</taxon>
        <taxon>Bacteroidales</taxon>
        <taxon>Porphyromonadaceae</taxon>
        <taxon>Porphyromonas</taxon>
    </lineage>
</organism>
<dbReference type="Gene3D" id="2.60.40.1120">
    <property type="entry name" value="Carboxypeptidase-like, regulatory domain"/>
    <property type="match status" value="1"/>
</dbReference>
<dbReference type="AlphaFoldDB" id="A0A134B345"/>